<dbReference type="VEuPathDB" id="FungiDB:MUCCIDRAFT_91539"/>
<feature type="region of interest" description="Disordered" evidence="1">
    <location>
        <begin position="25"/>
        <end position="102"/>
    </location>
</feature>
<dbReference type="Gene3D" id="2.60.40.640">
    <property type="match status" value="1"/>
</dbReference>
<feature type="domain" description="Arrestin-like N-terminal" evidence="2">
    <location>
        <begin position="120"/>
        <end position="253"/>
    </location>
</feature>
<dbReference type="InterPro" id="IPR011022">
    <property type="entry name" value="Arrestin_C-like"/>
</dbReference>
<dbReference type="InterPro" id="IPR050357">
    <property type="entry name" value="Arrestin_domain-protein"/>
</dbReference>
<evidence type="ECO:0000313" key="4">
    <source>
        <dbReference type="EMBL" id="OAD02888.1"/>
    </source>
</evidence>
<name>A0A168KXQ0_MUCCL</name>
<evidence type="ECO:0000259" key="3">
    <source>
        <dbReference type="Pfam" id="PF02752"/>
    </source>
</evidence>
<dbReference type="Pfam" id="PF02752">
    <property type="entry name" value="Arrestin_C"/>
    <property type="match status" value="1"/>
</dbReference>
<dbReference type="EMBL" id="AMYB01000004">
    <property type="protein sequence ID" value="OAD02888.1"/>
    <property type="molecule type" value="Genomic_DNA"/>
</dbReference>
<evidence type="ECO:0000256" key="1">
    <source>
        <dbReference type="SAM" id="MobiDB-lite"/>
    </source>
</evidence>
<dbReference type="AlphaFoldDB" id="A0A168KXQ0"/>
<dbReference type="GO" id="GO:0005737">
    <property type="term" value="C:cytoplasm"/>
    <property type="evidence" value="ECO:0007669"/>
    <property type="project" value="TreeGrafter"/>
</dbReference>
<dbReference type="GO" id="GO:0015031">
    <property type="term" value="P:protein transport"/>
    <property type="evidence" value="ECO:0007669"/>
    <property type="project" value="TreeGrafter"/>
</dbReference>
<dbReference type="Proteomes" id="UP000077051">
    <property type="component" value="Unassembled WGS sequence"/>
</dbReference>
<evidence type="ECO:0000313" key="5">
    <source>
        <dbReference type="Proteomes" id="UP000077051"/>
    </source>
</evidence>
<gene>
    <name evidence="4" type="ORF">MUCCIDRAFT_91539</name>
</gene>
<dbReference type="PANTHER" id="PTHR11188:SF17">
    <property type="entry name" value="FI21816P1"/>
    <property type="match status" value="1"/>
</dbReference>
<dbReference type="PANTHER" id="PTHR11188">
    <property type="entry name" value="ARRESTIN DOMAIN CONTAINING PROTEIN"/>
    <property type="match status" value="1"/>
</dbReference>
<organism evidence="4 5">
    <name type="scientific">Mucor lusitanicus CBS 277.49</name>
    <dbReference type="NCBI Taxonomy" id="747725"/>
    <lineage>
        <taxon>Eukaryota</taxon>
        <taxon>Fungi</taxon>
        <taxon>Fungi incertae sedis</taxon>
        <taxon>Mucoromycota</taxon>
        <taxon>Mucoromycotina</taxon>
        <taxon>Mucoromycetes</taxon>
        <taxon>Mucorales</taxon>
        <taxon>Mucorineae</taxon>
        <taxon>Mucoraceae</taxon>
        <taxon>Mucor</taxon>
    </lineage>
</organism>
<evidence type="ECO:0000259" key="2">
    <source>
        <dbReference type="Pfam" id="PF00339"/>
    </source>
</evidence>
<proteinExistence type="predicted"/>
<dbReference type="InterPro" id="IPR011021">
    <property type="entry name" value="Arrestin-like_N"/>
</dbReference>
<feature type="compositionally biased region" description="Low complexity" evidence="1">
    <location>
        <begin position="81"/>
        <end position="98"/>
    </location>
</feature>
<feature type="domain" description="Arrestin C-terminal-like" evidence="3">
    <location>
        <begin position="296"/>
        <end position="428"/>
    </location>
</feature>
<dbReference type="OrthoDB" id="9984275at2759"/>
<comment type="caution">
    <text evidence="4">The sequence shown here is derived from an EMBL/GenBank/DDBJ whole genome shotgun (WGS) entry which is preliminary data.</text>
</comment>
<feature type="compositionally biased region" description="Low complexity" evidence="1">
    <location>
        <begin position="64"/>
        <end position="73"/>
    </location>
</feature>
<sequence length="541" mass="60785">MPNSLASLTDSIETNSITHTIGNLARAATTRHRHSQHLSSTSALPVPPPPQHTNVSSHPHDHTATTTATTTTAHRLSADYSSSAPNHLSHSPSSSASHLDNRRNSAVGLSAVDGPINNMTIEFDGGTHVIVRPNRIIRGKVVLTAVERLYVTRIRVKFRAEEVAIVRIDEGGGENKGGERLHETITTFFEADWKLWGNDATAYSQAGWDELEPGKYEFPFALKFPNVNYPPSMEEPKGFSIRYVWTAQVDGPALQSGLKSREYLTPYRPIIVSTPDRQWEYRKTLMRDKRTVAAEVMAKLMKQSYCPDEPFVMHLKIFLGQSDSRITSVGFKFRKHHEGKMLVQRGTAFREHIRIVLQGQIPVPGSDFKFEQDISFDVPTRLVSPSFISHHTRVYYDIQFQITMEHGGLFKSTHTSEFAIPITIANLPYDQLLRIPGLTSIAFYKTNKECPQFFDPTLEEPPEQSALPSELLGSIQTALMTSTPRDDPPNYFSIPTLPPQLELRKERKERSVYLTRSARGNVHGAELTEAMVIPGLFDESW</sequence>
<dbReference type="STRING" id="747725.A0A168KXQ0"/>
<dbReference type="InterPro" id="IPR014752">
    <property type="entry name" value="Arrestin-like_C"/>
</dbReference>
<accession>A0A168KXQ0</accession>
<dbReference type="Pfam" id="PF00339">
    <property type="entry name" value="Arrestin_N"/>
    <property type="match status" value="1"/>
</dbReference>
<reference evidence="4 5" key="1">
    <citation type="submission" date="2015-06" db="EMBL/GenBank/DDBJ databases">
        <title>Expansion of signal transduction pathways in fungi by whole-genome duplication.</title>
        <authorList>
            <consortium name="DOE Joint Genome Institute"/>
            <person name="Corrochano L.M."/>
            <person name="Kuo A."/>
            <person name="Marcet-Houben M."/>
            <person name="Polaino S."/>
            <person name="Salamov A."/>
            <person name="Villalobos J.M."/>
            <person name="Alvarez M.I."/>
            <person name="Avalos J."/>
            <person name="Benito E.P."/>
            <person name="Benoit I."/>
            <person name="Burger G."/>
            <person name="Camino L.P."/>
            <person name="Canovas D."/>
            <person name="Cerda-Olmedo E."/>
            <person name="Cheng J.-F."/>
            <person name="Dominguez A."/>
            <person name="Elias M."/>
            <person name="Eslava A.P."/>
            <person name="Glaser F."/>
            <person name="Grimwood J."/>
            <person name="Gutierrez G."/>
            <person name="Heitman J."/>
            <person name="Henrissat B."/>
            <person name="Iturriaga E.A."/>
            <person name="Lang B.F."/>
            <person name="Lavin J.L."/>
            <person name="Lee S."/>
            <person name="Li W."/>
            <person name="Lindquist E."/>
            <person name="Lopez-Garcia S."/>
            <person name="Luque E.M."/>
            <person name="Marcos A.T."/>
            <person name="Martin J."/>
            <person name="Mccluskey K."/>
            <person name="Medina H.R."/>
            <person name="Miralles-Duran A."/>
            <person name="Miyazaki A."/>
            <person name="Munoz-Torres E."/>
            <person name="Oguiza J.A."/>
            <person name="Ohm R."/>
            <person name="Olmedo M."/>
            <person name="Orejas M."/>
            <person name="Ortiz-Castellanos L."/>
            <person name="Pisabarro A.G."/>
            <person name="Rodriguez-Romero J."/>
            <person name="Ruiz-Herrera J."/>
            <person name="Ruiz-Vazquez R."/>
            <person name="Sanz C."/>
            <person name="Schackwitz W."/>
            <person name="Schmutz J."/>
            <person name="Shahriari M."/>
            <person name="Shelest E."/>
            <person name="Silva-Franco F."/>
            <person name="Soanes D."/>
            <person name="Syed K."/>
            <person name="Tagua V.G."/>
            <person name="Talbot N.J."/>
            <person name="Thon M."/>
            <person name="De Vries R.P."/>
            <person name="Wiebenga A."/>
            <person name="Yadav J.S."/>
            <person name="Braun E.L."/>
            <person name="Baker S."/>
            <person name="Garre V."/>
            <person name="Horwitz B."/>
            <person name="Torres-Martinez S."/>
            <person name="Idnurm A."/>
            <person name="Herrera-Estrella A."/>
            <person name="Gabaldon T."/>
            <person name="Grigoriev I.V."/>
        </authorList>
    </citation>
    <scope>NUCLEOTIDE SEQUENCE [LARGE SCALE GENOMIC DNA]</scope>
    <source>
        <strain evidence="4 5">CBS 277.49</strain>
    </source>
</reference>
<keyword evidence="5" id="KW-1185">Reference proteome</keyword>
<protein>
    <submittedName>
        <fullName evidence="4">Uncharacterized protein</fullName>
    </submittedName>
</protein>